<dbReference type="OrthoDB" id="5193219at2"/>
<accession>A0A1G6GE51</accession>
<evidence type="ECO:0000313" key="1">
    <source>
        <dbReference type="EMBL" id="SDB80292.1"/>
    </source>
</evidence>
<reference evidence="1 2" key="1">
    <citation type="submission" date="2016-06" db="EMBL/GenBank/DDBJ databases">
        <authorList>
            <person name="Olsen C.W."/>
            <person name="Carey S."/>
            <person name="Hinshaw L."/>
            <person name="Karasin A.I."/>
        </authorList>
    </citation>
    <scope>NUCLEOTIDE SEQUENCE [LARGE SCALE GENOMIC DNA]</scope>
    <source>
        <strain evidence="1 2">LZ-22</strain>
    </source>
</reference>
<gene>
    <name evidence="1" type="ORF">GA0111570_10278</name>
</gene>
<protein>
    <recommendedName>
        <fullName evidence="3">Prevent-host-death protein</fullName>
    </recommendedName>
</protein>
<dbReference type="EMBL" id="FMYF01000002">
    <property type="protein sequence ID" value="SDB80292.1"/>
    <property type="molecule type" value="Genomic_DNA"/>
</dbReference>
<name>A0A1G6GE51_9ACTN</name>
<proteinExistence type="predicted"/>
<keyword evidence="2" id="KW-1185">Reference proteome</keyword>
<evidence type="ECO:0000313" key="2">
    <source>
        <dbReference type="Proteomes" id="UP000199086"/>
    </source>
</evidence>
<organism evidence="1 2">
    <name type="scientific">Raineyella antarctica</name>
    <dbReference type="NCBI Taxonomy" id="1577474"/>
    <lineage>
        <taxon>Bacteria</taxon>
        <taxon>Bacillati</taxon>
        <taxon>Actinomycetota</taxon>
        <taxon>Actinomycetes</taxon>
        <taxon>Propionibacteriales</taxon>
        <taxon>Propionibacteriaceae</taxon>
        <taxon>Raineyella</taxon>
    </lineage>
</organism>
<dbReference type="RefSeq" id="WP_092606187.1">
    <property type="nucleotide sequence ID" value="NZ_FMYF01000002.1"/>
</dbReference>
<dbReference type="AlphaFoldDB" id="A0A1G6GE51"/>
<evidence type="ECO:0008006" key="3">
    <source>
        <dbReference type="Google" id="ProtNLM"/>
    </source>
</evidence>
<sequence length="164" mass="18006">MITTNGRIYQTSDLSGRGRKEFIEAAQRGPTTLRTPEGESLVMLPAADLEHLAGMRDHALNFLMLDNAMSRPREQRRAADFGGWAFVASLDEGQLTEFHSEVNDALIRAGSGQAISLVDDLLDEWRATASLMADPVSRGILEESMDIEEWTEVGPDDWATAQGA</sequence>
<dbReference type="Proteomes" id="UP000199086">
    <property type="component" value="Unassembled WGS sequence"/>
</dbReference>